<dbReference type="NCBIfam" id="TIGR01842">
    <property type="entry name" value="type_I_sec_PrtD"/>
    <property type="match status" value="1"/>
</dbReference>
<evidence type="ECO:0000256" key="5">
    <source>
        <dbReference type="ARBA" id="ARBA00022989"/>
    </source>
</evidence>
<evidence type="ECO:0000259" key="8">
    <source>
        <dbReference type="PROSITE" id="PS50893"/>
    </source>
</evidence>
<dbReference type="SMART" id="SM00382">
    <property type="entry name" value="AAA"/>
    <property type="match status" value="1"/>
</dbReference>
<dbReference type="GO" id="GO:0030256">
    <property type="term" value="C:type I protein secretion system complex"/>
    <property type="evidence" value="ECO:0007669"/>
    <property type="project" value="InterPro"/>
</dbReference>
<sequence>MRKYLVRFLPHLGCAFFFSMFINLLALAYILYLRLLFDKVMDSRSMETLFFLTAAVIGAYVVSGIMEVFRSKLLVRIGVKFDQIVAGRIFGSMLDQSVAAGGEKHTQGLKDLNSIRNFLCGTGIFALFDTPWVPVYLAVIFLFHPLLGYLACAGALLLFLLVVVQEISTSRMQASHSQSAMNTDQFLSSSMRNAQTVYAMGMFPSMSRQWKQYNNQDVYYEDVLAARNGFFQSMAKFIMMGTVVVIMSTGAYLVIIHEATLGTMVASAMFMSRALSPIMMLGNAWRSFVDARLAYNRLNELMAEVHTHDDPQLPEQDSPEKPETCRAEGISLHLAQMPVFQDISFRLSAGEMMAVTGPSGSGKTSLARVLLGVWKPDQGSVFLDDISLQSFDQALLGRKMGYVPQEVELFSGTVAENIARLGEVDSPSVVDAAMQARAHDMILGLPQGYDTRVGEGGIALSGGQKQRIVLARALYKDPWLLVLDEPDSHLDQGGRESMKEVLADLKSKGVFLILISHNNELIKLADKVLDMQQGSMRRIE</sequence>
<dbReference type="InterPro" id="IPR003593">
    <property type="entry name" value="AAA+_ATPase"/>
</dbReference>
<dbReference type="Proteomes" id="UP000005496">
    <property type="component" value="Unassembled WGS sequence"/>
</dbReference>
<gene>
    <name evidence="10" type="ORF">Dthio_PD1594</name>
</gene>
<keyword evidence="6 7" id="KW-0472">Membrane</keyword>
<dbReference type="InterPro" id="IPR010128">
    <property type="entry name" value="ATPase_T1SS_PrtD-like"/>
</dbReference>
<dbReference type="SUPFAM" id="SSF90123">
    <property type="entry name" value="ABC transporter transmembrane region"/>
    <property type="match status" value="1"/>
</dbReference>
<dbReference type="InterPro" id="IPR027417">
    <property type="entry name" value="P-loop_NTPase"/>
</dbReference>
<protein>
    <submittedName>
        <fullName evidence="10">Type I secretion system ATPase</fullName>
    </submittedName>
</protein>
<dbReference type="PANTHER" id="PTHR43394:SF1">
    <property type="entry name" value="ATP-BINDING CASSETTE SUB-FAMILY B MEMBER 10, MITOCHONDRIAL"/>
    <property type="match status" value="1"/>
</dbReference>
<evidence type="ECO:0000313" key="10">
    <source>
        <dbReference type="EMBL" id="EFI34243.1"/>
    </source>
</evidence>
<dbReference type="InterPro" id="IPR017871">
    <property type="entry name" value="ABC_transporter-like_CS"/>
</dbReference>
<keyword evidence="4" id="KW-0067">ATP-binding</keyword>
<feature type="domain" description="ABC transmembrane type-1" evidence="9">
    <location>
        <begin position="15"/>
        <end position="290"/>
    </location>
</feature>
<dbReference type="RefSeq" id="WP_008869571.1">
    <property type="nucleotide sequence ID" value="NZ_ACJN02000002.1"/>
</dbReference>
<evidence type="ECO:0000259" key="9">
    <source>
        <dbReference type="PROSITE" id="PS50929"/>
    </source>
</evidence>
<dbReference type="Gene3D" id="3.40.50.300">
    <property type="entry name" value="P-loop containing nucleotide triphosphate hydrolases"/>
    <property type="match status" value="1"/>
</dbReference>
<dbReference type="InterPro" id="IPR003439">
    <property type="entry name" value="ABC_transporter-like_ATP-bd"/>
</dbReference>
<dbReference type="PANTHER" id="PTHR43394">
    <property type="entry name" value="ATP-DEPENDENT PERMEASE MDL1, MITOCHONDRIAL"/>
    <property type="match status" value="1"/>
</dbReference>
<dbReference type="PROSITE" id="PS50893">
    <property type="entry name" value="ABC_TRANSPORTER_2"/>
    <property type="match status" value="1"/>
</dbReference>
<name>D6SNB7_9BACT</name>
<feature type="transmembrane region" description="Helical" evidence="7">
    <location>
        <begin position="12"/>
        <end position="37"/>
    </location>
</feature>
<dbReference type="SUPFAM" id="SSF52540">
    <property type="entry name" value="P-loop containing nucleoside triphosphate hydrolases"/>
    <property type="match status" value="1"/>
</dbReference>
<evidence type="ECO:0000256" key="7">
    <source>
        <dbReference type="SAM" id="Phobius"/>
    </source>
</evidence>
<dbReference type="GO" id="GO:0005524">
    <property type="term" value="F:ATP binding"/>
    <property type="evidence" value="ECO:0007669"/>
    <property type="project" value="UniProtKB-KW"/>
</dbReference>
<dbReference type="EMBL" id="ACJN02000002">
    <property type="protein sequence ID" value="EFI34243.1"/>
    <property type="molecule type" value="Genomic_DNA"/>
</dbReference>
<dbReference type="OrthoDB" id="9760168at2"/>
<feature type="domain" description="ABC transporter" evidence="8">
    <location>
        <begin position="325"/>
        <end position="539"/>
    </location>
</feature>
<accession>D6SNB7</accession>
<comment type="subcellular location">
    <subcellularLocation>
        <location evidence="1">Cell membrane</location>
        <topology evidence="1">Multi-pass membrane protein</topology>
    </subcellularLocation>
</comment>
<feature type="transmembrane region" description="Helical" evidence="7">
    <location>
        <begin position="146"/>
        <end position="164"/>
    </location>
</feature>
<dbReference type="InterPro" id="IPR036640">
    <property type="entry name" value="ABC1_TM_sf"/>
</dbReference>
<dbReference type="Gene3D" id="1.20.1560.10">
    <property type="entry name" value="ABC transporter type 1, transmembrane domain"/>
    <property type="match status" value="1"/>
</dbReference>
<evidence type="ECO:0000256" key="6">
    <source>
        <dbReference type="ARBA" id="ARBA00023136"/>
    </source>
</evidence>
<evidence type="ECO:0000256" key="4">
    <source>
        <dbReference type="ARBA" id="ARBA00022840"/>
    </source>
</evidence>
<organism evidence="10 11">
    <name type="scientific">Desulfonatronospira thiodismutans ASO3-1</name>
    <dbReference type="NCBI Taxonomy" id="555779"/>
    <lineage>
        <taxon>Bacteria</taxon>
        <taxon>Pseudomonadati</taxon>
        <taxon>Thermodesulfobacteriota</taxon>
        <taxon>Desulfovibrionia</taxon>
        <taxon>Desulfovibrionales</taxon>
        <taxon>Desulfonatronovibrionaceae</taxon>
        <taxon>Desulfonatronospira</taxon>
    </lineage>
</organism>
<evidence type="ECO:0000256" key="3">
    <source>
        <dbReference type="ARBA" id="ARBA00022741"/>
    </source>
</evidence>
<dbReference type="InterPro" id="IPR039421">
    <property type="entry name" value="Type_1_exporter"/>
</dbReference>
<keyword evidence="3" id="KW-0547">Nucleotide-binding</keyword>
<keyword evidence="5 7" id="KW-1133">Transmembrane helix</keyword>
<dbReference type="InterPro" id="IPR011527">
    <property type="entry name" value="ABC1_TM_dom"/>
</dbReference>
<feature type="transmembrane region" description="Helical" evidence="7">
    <location>
        <begin position="118"/>
        <end position="140"/>
    </location>
</feature>
<evidence type="ECO:0000256" key="2">
    <source>
        <dbReference type="ARBA" id="ARBA00022692"/>
    </source>
</evidence>
<dbReference type="Pfam" id="PF00664">
    <property type="entry name" value="ABC_membrane"/>
    <property type="match status" value="1"/>
</dbReference>
<feature type="transmembrane region" description="Helical" evidence="7">
    <location>
        <begin position="237"/>
        <end position="255"/>
    </location>
</feature>
<dbReference type="GO" id="GO:0016887">
    <property type="term" value="F:ATP hydrolysis activity"/>
    <property type="evidence" value="ECO:0007669"/>
    <property type="project" value="InterPro"/>
</dbReference>
<keyword evidence="2 7" id="KW-0812">Transmembrane</keyword>
<feature type="transmembrane region" description="Helical" evidence="7">
    <location>
        <begin position="49"/>
        <end position="69"/>
    </location>
</feature>
<dbReference type="GO" id="GO:0030253">
    <property type="term" value="P:protein secretion by the type I secretion system"/>
    <property type="evidence" value="ECO:0007669"/>
    <property type="project" value="InterPro"/>
</dbReference>
<dbReference type="AlphaFoldDB" id="D6SNB7"/>
<keyword evidence="11" id="KW-1185">Reference proteome</keyword>
<comment type="caution">
    <text evidence="10">The sequence shown here is derived from an EMBL/GenBank/DDBJ whole genome shotgun (WGS) entry which is preliminary data.</text>
</comment>
<dbReference type="GO" id="GO:0015421">
    <property type="term" value="F:ABC-type oligopeptide transporter activity"/>
    <property type="evidence" value="ECO:0007669"/>
    <property type="project" value="TreeGrafter"/>
</dbReference>
<evidence type="ECO:0000313" key="11">
    <source>
        <dbReference type="Proteomes" id="UP000005496"/>
    </source>
</evidence>
<dbReference type="Pfam" id="PF00005">
    <property type="entry name" value="ABC_tran"/>
    <property type="match status" value="1"/>
</dbReference>
<dbReference type="eggNOG" id="COG4618">
    <property type="taxonomic scope" value="Bacteria"/>
</dbReference>
<reference evidence="10" key="1">
    <citation type="submission" date="2010-05" db="EMBL/GenBank/DDBJ databases">
        <title>The draft genome of Desulfonatronospira thiodismutans ASO3-1.</title>
        <authorList>
            <consortium name="US DOE Joint Genome Institute (JGI-PGF)"/>
            <person name="Lucas S."/>
            <person name="Copeland A."/>
            <person name="Lapidus A."/>
            <person name="Cheng J.-F."/>
            <person name="Bruce D."/>
            <person name="Goodwin L."/>
            <person name="Pitluck S."/>
            <person name="Chertkov O."/>
            <person name="Brettin T."/>
            <person name="Detter J.C."/>
            <person name="Han C."/>
            <person name="Land M.L."/>
            <person name="Hauser L."/>
            <person name="Kyrpides N."/>
            <person name="Mikhailova N."/>
            <person name="Muyzer G."/>
            <person name="Woyke T."/>
        </authorList>
    </citation>
    <scope>NUCLEOTIDE SEQUENCE [LARGE SCALE GENOMIC DNA]</scope>
    <source>
        <strain evidence="10">ASO3-1</strain>
    </source>
</reference>
<dbReference type="PROSITE" id="PS50929">
    <property type="entry name" value="ABC_TM1F"/>
    <property type="match status" value="1"/>
</dbReference>
<dbReference type="GO" id="GO:0005886">
    <property type="term" value="C:plasma membrane"/>
    <property type="evidence" value="ECO:0007669"/>
    <property type="project" value="UniProtKB-SubCell"/>
</dbReference>
<dbReference type="PROSITE" id="PS00211">
    <property type="entry name" value="ABC_TRANSPORTER_1"/>
    <property type="match status" value="1"/>
</dbReference>
<evidence type="ECO:0000256" key="1">
    <source>
        <dbReference type="ARBA" id="ARBA00004651"/>
    </source>
</evidence>
<proteinExistence type="predicted"/>